<gene>
    <name evidence="2" type="ORF">MRX98_12490</name>
</gene>
<dbReference type="InterPro" id="IPR011604">
    <property type="entry name" value="PDDEXK-like_dom_sf"/>
</dbReference>
<dbReference type="EMBL" id="JALJRB010000013">
    <property type="protein sequence ID" value="MCJ8501395.1"/>
    <property type="molecule type" value="Genomic_DNA"/>
</dbReference>
<dbReference type="AlphaFoldDB" id="A0AA41R5I3"/>
<sequence length="338" mass="39528">MSEMMTTTYSMWRLFRNCRKACEYRYLRDLAPLERDHNLAFGSVIHDCLEIWHGQRDLEKVLEHIDQVYANRAQDDHQLADWHLATAMMSSYVEHYPVEDFDVVALEKTFEGPIINPDTNAASRSFVLAGKVDGLVKQDGQYFLLEHKTASQIDAGYLERLWTDFQIIIYAWYLEQTLGIHISGIIYNVLVKAKLRQSKGETEAEFESRRAELIAKSKTGKSSAKRKMPEQDDAFQQRLKDKYLEPGMFHREVLYISRDQFDELRSELWELSKAMLDARRRNTFYRNTAFCFQYGHACPYFPLCRSGENPNVIENHYQRVLPHEELRDGASEDAAPVF</sequence>
<dbReference type="RefSeq" id="WP_246908929.1">
    <property type="nucleotide sequence ID" value="NZ_JALJRB010000013.1"/>
</dbReference>
<proteinExistence type="predicted"/>
<accession>A0AA41R5I3</accession>
<feature type="domain" description="PD-(D/E)XK endonuclease-like" evidence="1">
    <location>
        <begin position="9"/>
        <end position="305"/>
    </location>
</feature>
<protein>
    <submittedName>
        <fullName evidence="2">PD-(D/E)XK nuclease family protein</fullName>
    </submittedName>
</protein>
<evidence type="ECO:0000313" key="2">
    <source>
        <dbReference type="EMBL" id="MCJ8501395.1"/>
    </source>
</evidence>
<organism evidence="2 3">
    <name type="scientific">Desulfatitalea alkaliphila</name>
    <dbReference type="NCBI Taxonomy" id="2929485"/>
    <lineage>
        <taxon>Bacteria</taxon>
        <taxon>Pseudomonadati</taxon>
        <taxon>Thermodesulfobacteriota</taxon>
        <taxon>Desulfobacteria</taxon>
        <taxon>Desulfobacterales</taxon>
        <taxon>Desulfosarcinaceae</taxon>
        <taxon>Desulfatitalea</taxon>
    </lineage>
</organism>
<evidence type="ECO:0000313" key="3">
    <source>
        <dbReference type="Proteomes" id="UP001165427"/>
    </source>
</evidence>
<reference evidence="2" key="1">
    <citation type="submission" date="2022-04" db="EMBL/GenBank/DDBJ databases">
        <title>Desulfatitalea alkaliphila sp. nov., a novel anaerobic sulfate-reducing bacterium isolated from terrestrial mud volcano, Taman Peninsula, Russia.</title>
        <authorList>
            <person name="Khomyakova M.A."/>
            <person name="Merkel A.Y."/>
            <person name="Slobodkin A.I."/>
        </authorList>
    </citation>
    <scope>NUCLEOTIDE SEQUENCE</scope>
    <source>
        <strain evidence="2">M08but</strain>
    </source>
</reference>
<evidence type="ECO:0000259" key="1">
    <source>
        <dbReference type="Pfam" id="PF12705"/>
    </source>
</evidence>
<dbReference type="InterPro" id="IPR011335">
    <property type="entry name" value="Restrct_endonuc-II-like"/>
</dbReference>
<dbReference type="Pfam" id="PF12705">
    <property type="entry name" value="PDDEXK_1"/>
    <property type="match status" value="1"/>
</dbReference>
<dbReference type="Gene3D" id="3.90.320.10">
    <property type="match status" value="1"/>
</dbReference>
<dbReference type="Proteomes" id="UP001165427">
    <property type="component" value="Unassembled WGS sequence"/>
</dbReference>
<dbReference type="SUPFAM" id="SSF52980">
    <property type="entry name" value="Restriction endonuclease-like"/>
    <property type="match status" value="1"/>
</dbReference>
<name>A0AA41R5I3_9BACT</name>
<dbReference type="InterPro" id="IPR038726">
    <property type="entry name" value="PDDEXK_AddAB-type"/>
</dbReference>
<keyword evidence="3" id="KW-1185">Reference proteome</keyword>
<comment type="caution">
    <text evidence="2">The sequence shown here is derived from an EMBL/GenBank/DDBJ whole genome shotgun (WGS) entry which is preliminary data.</text>
</comment>